<comment type="caution">
    <text evidence="2">The sequence shown here is derived from an EMBL/GenBank/DDBJ whole genome shotgun (WGS) entry which is preliminary data.</text>
</comment>
<dbReference type="AlphaFoldDB" id="A0AAV3PGP1"/>
<accession>A0AAV3PGP1</accession>
<dbReference type="EMBL" id="BAABME010001593">
    <property type="protein sequence ID" value="GAA0150451.1"/>
    <property type="molecule type" value="Genomic_DNA"/>
</dbReference>
<feature type="region of interest" description="Disordered" evidence="1">
    <location>
        <begin position="103"/>
        <end position="148"/>
    </location>
</feature>
<feature type="region of interest" description="Disordered" evidence="1">
    <location>
        <begin position="1"/>
        <end position="23"/>
    </location>
</feature>
<dbReference type="Proteomes" id="UP001454036">
    <property type="component" value="Unassembled WGS sequence"/>
</dbReference>
<protein>
    <submittedName>
        <fullName evidence="2">Uncharacterized protein</fullName>
    </submittedName>
</protein>
<evidence type="ECO:0000313" key="2">
    <source>
        <dbReference type="EMBL" id="GAA0150451.1"/>
    </source>
</evidence>
<reference evidence="2 3" key="1">
    <citation type="submission" date="2024-01" db="EMBL/GenBank/DDBJ databases">
        <title>The complete chloroplast genome sequence of Lithospermum erythrorhizon: insights into the phylogenetic relationship among Boraginaceae species and the maternal lineages of purple gromwells.</title>
        <authorList>
            <person name="Okada T."/>
            <person name="Watanabe K."/>
        </authorList>
    </citation>
    <scope>NUCLEOTIDE SEQUENCE [LARGE SCALE GENOMIC DNA]</scope>
</reference>
<feature type="compositionally biased region" description="Polar residues" evidence="1">
    <location>
        <begin position="138"/>
        <end position="148"/>
    </location>
</feature>
<gene>
    <name evidence="2" type="ORF">LIER_09392</name>
</gene>
<evidence type="ECO:0000313" key="3">
    <source>
        <dbReference type="Proteomes" id="UP001454036"/>
    </source>
</evidence>
<keyword evidence="3" id="KW-1185">Reference proteome</keyword>
<proteinExistence type="predicted"/>
<evidence type="ECO:0000256" key="1">
    <source>
        <dbReference type="SAM" id="MobiDB-lite"/>
    </source>
</evidence>
<sequence length="148" mass="15560">MSCTKCTLKRLSPPPSKRAKAIRGVKYAFPSSSGSGRWPHPLVPANPGSTCEVDSGMPDGLGAGVARASRSSRQLHLGFGSEGLGAEEGLGGKGWCQPSFFRRTPGEGRNLPRLSSRQPSEVPPHWGRCPSGLCPKLSRSSSNTPGYG</sequence>
<name>A0AAV3PGP1_LITER</name>
<organism evidence="2 3">
    <name type="scientific">Lithospermum erythrorhizon</name>
    <name type="common">Purple gromwell</name>
    <name type="synonym">Lithospermum officinale var. erythrorhizon</name>
    <dbReference type="NCBI Taxonomy" id="34254"/>
    <lineage>
        <taxon>Eukaryota</taxon>
        <taxon>Viridiplantae</taxon>
        <taxon>Streptophyta</taxon>
        <taxon>Embryophyta</taxon>
        <taxon>Tracheophyta</taxon>
        <taxon>Spermatophyta</taxon>
        <taxon>Magnoliopsida</taxon>
        <taxon>eudicotyledons</taxon>
        <taxon>Gunneridae</taxon>
        <taxon>Pentapetalae</taxon>
        <taxon>asterids</taxon>
        <taxon>lamiids</taxon>
        <taxon>Boraginales</taxon>
        <taxon>Boraginaceae</taxon>
        <taxon>Boraginoideae</taxon>
        <taxon>Lithospermeae</taxon>
        <taxon>Lithospermum</taxon>
    </lineage>
</organism>